<organism evidence="1 2">
    <name type="scientific">Caligus rogercresseyi</name>
    <name type="common">Sea louse</name>
    <dbReference type="NCBI Taxonomy" id="217165"/>
    <lineage>
        <taxon>Eukaryota</taxon>
        <taxon>Metazoa</taxon>
        <taxon>Ecdysozoa</taxon>
        <taxon>Arthropoda</taxon>
        <taxon>Crustacea</taxon>
        <taxon>Multicrustacea</taxon>
        <taxon>Hexanauplia</taxon>
        <taxon>Copepoda</taxon>
        <taxon>Siphonostomatoida</taxon>
        <taxon>Caligidae</taxon>
        <taxon>Caligus</taxon>
    </lineage>
</organism>
<reference evidence="2" key="1">
    <citation type="submission" date="2021-01" db="EMBL/GenBank/DDBJ databases">
        <title>Caligus Genome Assembly.</title>
        <authorList>
            <person name="Gallardo-Escarate C."/>
        </authorList>
    </citation>
    <scope>NUCLEOTIDE SEQUENCE [LARGE SCALE GENOMIC DNA]</scope>
</reference>
<keyword evidence="2" id="KW-1185">Reference proteome</keyword>
<accession>A0A7T8JYI1</accession>
<dbReference type="AlphaFoldDB" id="A0A7T8JYI1"/>
<dbReference type="Proteomes" id="UP000595437">
    <property type="component" value="Chromosome 9"/>
</dbReference>
<gene>
    <name evidence="1" type="ORF">FKW44_013779</name>
</gene>
<dbReference type="EMBL" id="CP045898">
    <property type="protein sequence ID" value="QQP39912.1"/>
    <property type="molecule type" value="Genomic_DNA"/>
</dbReference>
<proteinExistence type="predicted"/>
<feature type="non-terminal residue" evidence="1">
    <location>
        <position position="70"/>
    </location>
</feature>
<evidence type="ECO:0000313" key="2">
    <source>
        <dbReference type="Proteomes" id="UP000595437"/>
    </source>
</evidence>
<sequence length="70" mass="7948">DEEVKALSTEFLFWNGLPSLLGFLFSKHPPLVLLALKILNKITIYAEDHSIEILHFAFSSLTDDLLFDEA</sequence>
<protein>
    <submittedName>
        <fullName evidence="1">Uncharacterized protein</fullName>
    </submittedName>
</protein>
<evidence type="ECO:0000313" key="1">
    <source>
        <dbReference type="EMBL" id="QQP39912.1"/>
    </source>
</evidence>
<name>A0A7T8JYI1_CALRO</name>
<feature type="non-terminal residue" evidence="1">
    <location>
        <position position="1"/>
    </location>
</feature>